<dbReference type="PROSITE" id="PS50977">
    <property type="entry name" value="HTH_TETR_2"/>
    <property type="match status" value="1"/>
</dbReference>
<name>A0A7W3RAL6_9ACTN</name>
<dbReference type="PANTHER" id="PTHR30055">
    <property type="entry name" value="HTH-TYPE TRANSCRIPTIONAL REGULATOR RUTR"/>
    <property type="match status" value="1"/>
</dbReference>
<keyword evidence="2 4" id="KW-0238">DNA-binding</keyword>
<keyword evidence="5" id="KW-0472">Membrane</keyword>
<evidence type="ECO:0000313" key="7">
    <source>
        <dbReference type="EMBL" id="MBA9005430.1"/>
    </source>
</evidence>
<dbReference type="EMBL" id="JACJII010000001">
    <property type="protein sequence ID" value="MBA9005430.1"/>
    <property type="molecule type" value="Genomic_DNA"/>
</dbReference>
<dbReference type="RefSeq" id="WP_182706626.1">
    <property type="nucleotide sequence ID" value="NZ_JACJII010000001.1"/>
</dbReference>
<dbReference type="AlphaFoldDB" id="A0A7W3RAL6"/>
<dbReference type="SUPFAM" id="SSF48498">
    <property type="entry name" value="Tetracyclin repressor-like, C-terminal domain"/>
    <property type="match status" value="1"/>
</dbReference>
<evidence type="ECO:0000259" key="6">
    <source>
        <dbReference type="PROSITE" id="PS50977"/>
    </source>
</evidence>
<proteinExistence type="predicted"/>
<reference evidence="7 8" key="1">
    <citation type="submission" date="2020-08" db="EMBL/GenBank/DDBJ databases">
        <title>Sequencing the genomes of 1000 actinobacteria strains.</title>
        <authorList>
            <person name="Klenk H.-P."/>
        </authorList>
    </citation>
    <scope>NUCLEOTIDE SEQUENCE [LARGE SCALE GENOMIC DNA]</scope>
    <source>
        <strain evidence="7 8">DSM 45823</strain>
    </source>
</reference>
<dbReference type="Pfam" id="PF00440">
    <property type="entry name" value="TetR_N"/>
    <property type="match status" value="1"/>
</dbReference>
<feature type="domain" description="HTH tetR-type" evidence="6">
    <location>
        <begin position="4"/>
        <end position="64"/>
    </location>
</feature>
<dbReference type="GO" id="GO:0000976">
    <property type="term" value="F:transcription cis-regulatory region binding"/>
    <property type="evidence" value="ECO:0007669"/>
    <property type="project" value="TreeGrafter"/>
</dbReference>
<keyword evidence="1" id="KW-0805">Transcription regulation</keyword>
<accession>A0A7W3RAL6</accession>
<organism evidence="7 8">
    <name type="scientific">Thermomonospora cellulosilytica</name>
    <dbReference type="NCBI Taxonomy" id="1411118"/>
    <lineage>
        <taxon>Bacteria</taxon>
        <taxon>Bacillati</taxon>
        <taxon>Actinomycetota</taxon>
        <taxon>Actinomycetes</taxon>
        <taxon>Streptosporangiales</taxon>
        <taxon>Thermomonosporaceae</taxon>
        <taxon>Thermomonospora</taxon>
    </lineage>
</organism>
<feature type="DNA-binding region" description="H-T-H motif" evidence="4">
    <location>
        <begin position="27"/>
        <end position="46"/>
    </location>
</feature>
<dbReference type="SUPFAM" id="SSF46689">
    <property type="entry name" value="Homeodomain-like"/>
    <property type="match status" value="1"/>
</dbReference>
<evidence type="ECO:0000256" key="2">
    <source>
        <dbReference type="ARBA" id="ARBA00023125"/>
    </source>
</evidence>
<dbReference type="InterPro" id="IPR036271">
    <property type="entry name" value="Tet_transcr_reg_TetR-rel_C_sf"/>
</dbReference>
<dbReference type="GO" id="GO:0003700">
    <property type="term" value="F:DNA-binding transcription factor activity"/>
    <property type="evidence" value="ECO:0007669"/>
    <property type="project" value="TreeGrafter"/>
</dbReference>
<sequence>MDDGLTREQVIEVAARLFAGLGYDVTTLEMIADAVGVPPSTIVELAGGKRELYLQVMERLFEAKYAMVQAATEEAGSGRAAVHQIADSYLDFYAAHPDYLALWEHRSVSDAADITDIEDRYMRPLLKLAARRIRDDVPEDIGAFALLGVILWTINGFLGTGILAPRQGMTRADDPETLKYFRTVLHTVIDRLLAPPPTP</sequence>
<comment type="caution">
    <text evidence="7">The sequence shown here is derived from an EMBL/GenBank/DDBJ whole genome shotgun (WGS) entry which is preliminary data.</text>
</comment>
<evidence type="ECO:0000256" key="5">
    <source>
        <dbReference type="SAM" id="Phobius"/>
    </source>
</evidence>
<keyword evidence="8" id="KW-1185">Reference proteome</keyword>
<dbReference type="InterPro" id="IPR050109">
    <property type="entry name" value="HTH-type_TetR-like_transc_reg"/>
</dbReference>
<dbReference type="Proteomes" id="UP000539313">
    <property type="component" value="Unassembled WGS sequence"/>
</dbReference>
<dbReference type="InterPro" id="IPR009057">
    <property type="entry name" value="Homeodomain-like_sf"/>
</dbReference>
<keyword evidence="5" id="KW-0812">Transmembrane</keyword>
<keyword evidence="5" id="KW-1133">Transmembrane helix</keyword>
<dbReference type="PANTHER" id="PTHR30055:SF234">
    <property type="entry name" value="HTH-TYPE TRANSCRIPTIONAL REGULATOR BETI"/>
    <property type="match status" value="1"/>
</dbReference>
<dbReference type="Gene3D" id="1.10.357.10">
    <property type="entry name" value="Tetracycline Repressor, domain 2"/>
    <property type="match status" value="1"/>
</dbReference>
<protein>
    <submittedName>
        <fullName evidence="7">AcrR family transcriptional regulator</fullName>
    </submittedName>
</protein>
<gene>
    <name evidence="7" type="ORF">HNR21_004312</name>
</gene>
<dbReference type="InterPro" id="IPR001647">
    <property type="entry name" value="HTH_TetR"/>
</dbReference>
<evidence type="ECO:0000256" key="3">
    <source>
        <dbReference type="ARBA" id="ARBA00023163"/>
    </source>
</evidence>
<evidence type="ECO:0000256" key="4">
    <source>
        <dbReference type="PROSITE-ProRule" id="PRU00335"/>
    </source>
</evidence>
<evidence type="ECO:0000256" key="1">
    <source>
        <dbReference type="ARBA" id="ARBA00023015"/>
    </source>
</evidence>
<keyword evidence="3" id="KW-0804">Transcription</keyword>
<feature type="transmembrane region" description="Helical" evidence="5">
    <location>
        <begin position="141"/>
        <end position="164"/>
    </location>
</feature>
<dbReference type="Gene3D" id="1.10.10.60">
    <property type="entry name" value="Homeodomain-like"/>
    <property type="match status" value="1"/>
</dbReference>
<evidence type="ECO:0000313" key="8">
    <source>
        <dbReference type="Proteomes" id="UP000539313"/>
    </source>
</evidence>